<dbReference type="AlphaFoldDB" id="A0A844GQ34"/>
<dbReference type="SUPFAM" id="SSF52540">
    <property type="entry name" value="P-loop containing nucleoside triphosphate hydrolases"/>
    <property type="match status" value="1"/>
</dbReference>
<evidence type="ECO:0008006" key="3">
    <source>
        <dbReference type="Google" id="ProtNLM"/>
    </source>
</evidence>
<proteinExistence type="predicted"/>
<sequence>MSDSNLLIHIGYPKTASTWLQQGIFKEADMGFSSPWRSDWADPIVIDKFITVDSFSFCPQKTYSAFEKGLQDAKEKGLYSVLSQEMLSCNFLDQSGYWGKEVADRLHSVFPQAKVLIIIREQKSMILSAYGQNIRKGGRQSIEQFISTENFKSGRYPLFRLYVLKYDLLIKYYQELFGENQVLVLPFELLKKDPISYIEHIFNFVGIQNRIIDRERFPVLTNANYKSFTLKIHKIINNFFIFPYRGYINSSDSFLWKCLWKSFSLLDKYIPQKLQDQEKLYLDKTVSTYIKNMYIESNQKTSQLIKMDLSKFGYDC</sequence>
<name>A0A844GQ34_9CHRO</name>
<comment type="caution">
    <text evidence="1">The sequence shown here is derived from an EMBL/GenBank/DDBJ whole genome shotgun (WGS) entry which is preliminary data.</text>
</comment>
<dbReference type="EMBL" id="WMIA01000006">
    <property type="protein sequence ID" value="MTF38597.1"/>
    <property type="molecule type" value="Genomic_DNA"/>
</dbReference>
<protein>
    <recommendedName>
        <fullName evidence="3">Sulfotransferase</fullName>
    </recommendedName>
</protein>
<accession>A0A844GQ34</accession>
<evidence type="ECO:0000313" key="1">
    <source>
        <dbReference type="EMBL" id="MTF38597.1"/>
    </source>
</evidence>
<gene>
    <name evidence="1" type="ORF">GGC33_06630</name>
</gene>
<dbReference type="RefSeq" id="WP_155083500.1">
    <property type="nucleotide sequence ID" value="NZ_WMIA01000006.1"/>
</dbReference>
<dbReference type="Pfam" id="PF13469">
    <property type="entry name" value="Sulfotransfer_3"/>
    <property type="match status" value="1"/>
</dbReference>
<dbReference type="Proteomes" id="UP000437131">
    <property type="component" value="Unassembled WGS sequence"/>
</dbReference>
<reference evidence="1 2" key="1">
    <citation type="submission" date="2019-11" db="EMBL/GenBank/DDBJ databases">
        <title>Isolation of a new High Light Tolerant Cyanobacteria.</title>
        <authorList>
            <person name="Dobson Z."/>
            <person name="Vaughn N."/>
            <person name="Vaughn M."/>
            <person name="Fromme P."/>
            <person name="Mazor Y."/>
        </authorList>
    </citation>
    <scope>NUCLEOTIDE SEQUENCE [LARGE SCALE GENOMIC DNA]</scope>
    <source>
        <strain evidence="1 2">0216</strain>
    </source>
</reference>
<dbReference type="InterPro" id="IPR027417">
    <property type="entry name" value="P-loop_NTPase"/>
</dbReference>
<organism evidence="1 2">
    <name type="scientific">Cyanobacterium aponinum 0216</name>
    <dbReference type="NCBI Taxonomy" id="2676140"/>
    <lineage>
        <taxon>Bacteria</taxon>
        <taxon>Bacillati</taxon>
        <taxon>Cyanobacteriota</taxon>
        <taxon>Cyanophyceae</taxon>
        <taxon>Oscillatoriophycideae</taxon>
        <taxon>Chroococcales</taxon>
        <taxon>Geminocystaceae</taxon>
        <taxon>Cyanobacterium</taxon>
    </lineage>
</organism>
<evidence type="ECO:0000313" key="2">
    <source>
        <dbReference type="Proteomes" id="UP000437131"/>
    </source>
</evidence>
<dbReference type="Gene3D" id="3.40.50.300">
    <property type="entry name" value="P-loop containing nucleotide triphosphate hydrolases"/>
    <property type="match status" value="1"/>
</dbReference>